<evidence type="ECO:0000256" key="1">
    <source>
        <dbReference type="SAM" id="MobiDB-lite"/>
    </source>
</evidence>
<keyword evidence="3" id="KW-1185">Reference proteome</keyword>
<proteinExistence type="predicted"/>
<gene>
    <name evidence="2" type="ORF">FH972_025580</name>
</gene>
<comment type="caution">
    <text evidence="2">The sequence shown here is derived from an EMBL/GenBank/DDBJ whole genome shotgun (WGS) entry which is preliminary data.</text>
</comment>
<dbReference type="EMBL" id="VIBQ01000059">
    <property type="protein sequence ID" value="KAB8542117.1"/>
    <property type="molecule type" value="Genomic_DNA"/>
</dbReference>
<name>A0A5N6L1F4_9ROSI</name>
<accession>A0A5N6L1F4</accession>
<evidence type="ECO:0000313" key="2">
    <source>
        <dbReference type="EMBL" id="KAB8542117.1"/>
    </source>
</evidence>
<protein>
    <submittedName>
        <fullName evidence="2">Uncharacterized protein</fullName>
    </submittedName>
</protein>
<dbReference type="AlphaFoldDB" id="A0A5N6L1F4"/>
<dbReference type="Proteomes" id="UP000327013">
    <property type="component" value="Unassembled WGS sequence"/>
</dbReference>
<feature type="region of interest" description="Disordered" evidence="1">
    <location>
        <begin position="1"/>
        <end position="26"/>
    </location>
</feature>
<reference evidence="2 3" key="1">
    <citation type="submission" date="2019-06" db="EMBL/GenBank/DDBJ databases">
        <title>A chromosomal-level reference genome of Carpinus fangiana (Coryloideae, Betulaceae).</title>
        <authorList>
            <person name="Yang X."/>
            <person name="Wang Z."/>
            <person name="Zhang L."/>
            <person name="Hao G."/>
            <person name="Liu J."/>
            <person name="Yang Y."/>
        </authorList>
    </citation>
    <scope>NUCLEOTIDE SEQUENCE [LARGE SCALE GENOMIC DNA]</scope>
    <source>
        <strain evidence="2">Cfa_2016G</strain>
        <tissue evidence="2">Leaf</tissue>
    </source>
</reference>
<evidence type="ECO:0000313" key="3">
    <source>
        <dbReference type="Proteomes" id="UP000327013"/>
    </source>
</evidence>
<organism evidence="2 3">
    <name type="scientific">Carpinus fangiana</name>
    <dbReference type="NCBI Taxonomy" id="176857"/>
    <lineage>
        <taxon>Eukaryota</taxon>
        <taxon>Viridiplantae</taxon>
        <taxon>Streptophyta</taxon>
        <taxon>Embryophyta</taxon>
        <taxon>Tracheophyta</taxon>
        <taxon>Spermatophyta</taxon>
        <taxon>Magnoliopsida</taxon>
        <taxon>eudicotyledons</taxon>
        <taxon>Gunneridae</taxon>
        <taxon>Pentapetalae</taxon>
        <taxon>rosids</taxon>
        <taxon>fabids</taxon>
        <taxon>Fagales</taxon>
        <taxon>Betulaceae</taxon>
        <taxon>Carpinus</taxon>
    </lineage>
</organism>
<sequence>MESSVREIAGVKMRRRSSGSWGKDSNKASEVGALFYSFAGTEEQEHYQDEGGWQIKARSVRLSCGEPWMGAARVPQRPHRLLNCGEAQPSRDGTGASLVQMAGSVVCCEIRWRPRSTVCLSCVGRSKRCLSRSTAVQADLQRNAPSQGQRRAPSQGPAIISAWPGFGKDMETEVILIV</sequence>